<organism evidence="1 2">
    <name type="scientific">Irpex rosettiformis</name>
    <dbReference type="NCBI Taxonomy" id="378272"/>
    <lineage>
        <taxon>Eukaryota</taxon>
        <taxon>Fungi</taxon>
        <taxon>Dikarya</taxon>
        <taxon>Basidiomycota</taxon>
        <taxon>Agaricomycotina</taxon>
        <taxon>Agaricomycetes</taxon>
        <taxon>Polyporales</taxon>
        <taxon>Irpicaceae</taxon>
        <taxon>Irpex</taxon>
    </lineage>
</organism>
<dbReference type="EMBL" id="MU274916">
    <property type="protein sequence ID" value="KAI0087708.1"/>
    <property type="molecule type" value="Genomic_DNA"/>
</dbReference>
<gene>
    <name evidence="1" type="ORF">BDY19DRAFT_892287</name>
</gene>
<reference evidence="1" key="1">
    <citation type="journal article" date="2021" name="Environ. Microbiol.">
        <title>Gene family expansions and transcriptome signatures uncover fungal adaptations to wood decay.</title>
        <authorList>
            <person name="Hage H."/>
            <person name="Miyauchi S."/>
            <person name="Viragh M."/>
            <person name="Drula E."/>
            <person name="Min B."/>
            <person name="Chaduli D."/>
            <person name="Navarro D."/>
            <person name="Favel A."/>
            <person name="Norest M."/>
            <person name="Lesage-Meessen L."/>
            <person name="Balint B."/>
            <person name="Merenyi Z."/>
            <person name="de Eugenio L."/>
            <person name="Morin E."/>
            <person name="Martinez A.T."/>
            <person name="Baldrian P."/>
            <person name="Stursova M."/>
            <person name="Martinez M.J."/>
            <person name="Novotny C."/>
            <person name="Magnuson J.K."/>
            <person name="Spatafora J.W."/>
            <person name="Maurice S."/>
            <person name="Pangilinan J."/>
            <person name="Andreopoulos W."/>
            <person name="LaButti K."/>
            <person name="Hundley H."/>
            <person name="Na H."/>
            <person name="Kuo A."/>
            <person name="Barry K."/>
            <person name="Lipzen A."/>
            <person name="Henrissat B."/>
            <person name="Riley R."/>
            <person name="Ahrendt S."/>
            <person name="Nagy L.G."/>
            <person name="Grigoriev I.V."/>
            <person name="Martin F."/>
            <person name="Rosso M.N."/>
        </authorList>
    </citation>
    <scope>NUCLEOTIDE SEQUENCE</scope>
    <source>
        <strain evidence="1">CBS 384.51</strain>
    </source>
</reference>
<comment type="caution">
    <text evidence="1">The sequence shown here is derived from an EMBL/GenBank/DDBJ whole genome shotgun (WGS) entry which is preliminary data.</text>
</comment>
<name>A0ACB8U089_9APHY</name>
<accession>A0ACB8U089</accession>
<dbReference type="Proteomes" id="UP001055072">
    <property type="component" value="Unassembled WGS sequence"/>
</dbReference>
<sequence>MDVTHIPQSIRGDPWFEDGNIILLADSEDSTAVAFKVHRGVLARHSEVFQSMFEGAQPNEESFEHCPVVRLHDIPVELSNLIKALYDGPHGLYHLRGIQDFFYFAGILRISSKYCIAHLRTQAIRHLMQTWSHTLRGHDDMLERALNTPEEAGLSYPYVHPLHVLNLAKATDVRIVVPSAVYFLSLYPLADILRGEHPKLLVEHPSRPSSQLTTEDLQNYTLMFQYRVQLILHFVRKTCGARLPIQKCSNVTGCRKSFSQLSNRLAREWLPRTGPIHFMSQAVDELTDFPEICGPCRAAFKKDVKVAREEAWNNLPMAISLPPWDQLEAAEFAKS</sequence>
<proteinExistence type="predicted"/>
<protein>
    <submittedName>
        <fullName evidence="1">Uncharacterized protein</fullName>
    </submittedName>
</protein>
<evidence type="ECO:0000313" key="1">
    <source>
        <dbReference type="EMBL" id="KAI0087708.1"/>
    </source>
</evidence>
<keyword evidence="2" id="KW-1185">Reference proteome</keyword>
<evidence type="ECO:0000313" key="2">
    <source>
        <dbReference type="Proteomes" id="UP001055072"/>
    </source>
</evidence>